<dbReference type="InterPro" id="IPR025178">
    <property type="entry name" value="Lnb_N"/>
</dbReference>
<comment type="caution">
    <text evidence="2">The sequence shown here is derived from an EMBL/GenBank/DDBJ whole genome shotgun (WGS) entry which is preliminary data.</text>
</comment>
<dbReference type="AlphaFoldDB" id="A0A1F6VEW9"/>
<dbReference type="Pfam" id="PF13387">
    <property type="entry name" value="Lnb_N"/>
    <property type="match status" value="1"/>
</dbReference>
<feature type="domain" description="Lnb N-terminal periplasmic" evidence="1">
    <location>
        <begin position="55"/>
        <end position="210"/>
    </location>
</feature>
<evidence type="ECO:0000313" key="3">
    <source>
        <dbReference type="Proteomes" id="UP000178235"/>
    </source>
</evidence>
<organism evidence="2 3">
    <name type="scientific">Candidatus Nomurabacteria bacterium RIFCSPHIGHO2_01_FULL_42_15</name>
    <dbReference type="NCBI Taxonomy" id="1801742"/>
    <lineage>
        <taxon>Bacteria</taxon>
        <taxon>Candidatus Nomuraibacteriota</taxon>
    </lineage>
</organism>
<dbReference type="EMBL" id="MFTS01000005">
    <property type="protein sequence ID" value="OGI68144.1"/>
    <property type="molecule type" value="Genomic_DNA"/>
</dbReference>
<proteinExistence type="predicted"/>
<name>A0A1F6VEW9_9BACT</name>
<protein>
    <recommendedName>
        <fullName evidence="1">Lnb N-terminal periplasmic domain-containing protein</fullName>
    </recommendedName>
</protein>
<reference evidence="2 3" key="1">
    <citation type="journal article" date="2016" name="Nat. Commun.">
        <title>Thousands of microbial genomes shed light on interconnected biogeochemical processes in an aquifer system.</title>
        <authorList>
            <person name="Anantharaman K."/>
            <person name="Brown C.T."/>
            <person name="Hug L.A."/>
            <person name="Sharon I."/>
            <person name="Castelle C.J."/>
            <person name="Probst A.J."/>
            <person name="Thomas B.C."/>
            <person name="Singh A."/>
            <person name="Wilkins M.J."/>
            <person name="Karaoz U."/>
            <person name="Brodie E.L."/>
            <person name="Williams K.H."/>
            <person name="Hubbard S.S."/>
            <person name="Banfield J.F."/>
        </authorList>
    </citation>
    <scope>NUCLEOTIDE SEQUENCE [LARGE SCALE GENOMIC DNA]</scope>
</reference>
<sequence length="259" mass="30070">MILHILFSLIVKPSNDRDWNTDQAVLPEISINEDLVTIKNIRNFTYRTTSEYIPDYYDKTFDLDQIKSVDFMVEPFSTNPGAAHTLLSFGFDDESYVAVSVEIRKEKGETFSAMKGLLRQYELMYVIADERDVIKLRSNYRRDEVFLYPIKTSKENIRALFMGMLARAKELQEKPEFYNTITSTCTTNIVTHVNKLVPDRIPFDFRILTPGYSDKYAYELGLIDTDLSFEGARAKFKINEKAEKHADSLEFSKMIRAVE</sequence>
<evidence type="ECO:0000259" key="1">
    <source>
        <dbReference type="Pfam" id="PF13387"/>
    </source>
</evidence>
<evidence type="ECO:0000313" key="2">
    <source>
        <dbReference type="EMBL" id="OGI68144.1"/>
    </source>
</evidence>
<dbReference type="Proteomes" id="UP000178235">
    <property type="component" value="Unassembled WGS sequence"/>
</dbReference>
<accession>A0A1F6VEW9</accession>
<gene>
    <name evidence="2" type="ORF">A2738_02940</name>
</gene>